<reference evidence="2 3" key="1">
    <citation type="journal article" date="2016" name="Nat. Commun.">
        <title>Thousands of microbial genomes shed light on interconnected biogeochemical processes in an aquifer system.</title>
        <authorList>
            <person name="Anantharaman K."/>
            <person name="Brown C.T."/>
            <person name="Hug L.A."/>
            <person name="Sharon I."/>
            <person name="Castelle C.J."/>
            <person name="Probst A.J."/>
            <person name="Thomas B.C."/>
            <person name="Singh A."/>
            <person name="Wilkins M.J."/>
            <person name="Karaoz U."/>
            <person name="Brodie E.L."/>
            <person name="Williams K.H."/>
            <person name="Hubbard S.S."/>
            <person name="Banfield J.F."/>
        </authorList>
    </citation>
    <scope>NUCLEOTIDE SEQUENCE [LARGE SCALE GENOMIC DNA]</scope>
</reference>
<sequence length="213" mass="24758">MVFIRILFCAFFLVLGAFALAGAEIPQLPDVSKWIAGKTEHINFMIERKNIVYTVYLGDKTEFQNPDDCDEYVLVFRRYIPLVIEKAVNVKKRGDITYISAYDQKIKNEAFEQRQQNSDIFAYSAYRKGTDDKMGIISRIDIQKELAGSWLLDQDGKWGFFARYPIREQIVSEWAVYDPKTNIQVGVKFLIPAVQHVLMFDQRLVKPAKEKKK</sequence>
<evidence type="ECO:0000256" key="1">
    <source>
        <dbReference type="SAM" id="SignalP"/>
    </source>
</evidence>
<feature type="chain" id="PRO_5009535458" evidence="1">
    <location>
        <begin position="20"/>
        <end position="213"/>
    </location>
</feature>
<proteinExistence type="predicted"/>
<comment type="caution">
    <text evidence="2">The sequence shown here is derived from an EMBL/GenBank/DDBJ whole genome shotgun (WGS) entry which is preliminary data.</text>
</comment>
<accession>A0A1F8F7P6</accession>
<feature type="signal peptide" evidence="1">
    <location>
        <begin position="1"/>
        <end position="19"/>
    </location>
</feature>
<gene>
    <name evidence="2" type="ORF">A2750_03370</name>
</gene>
<name>A0A1F8F7P6_9BACT</name>
<evidence type="ECO:0000313" key="3">
    <source>
        <dbReference type="Proteomes" id="UP000178023"/>
    </source>
</evidence>
<dbReference type="EMBL" id="MGJL01000001">
    <property type="protein sequence ID" value="OGN08590.1"/>
    <property type="molecule type" value="Genomic_DNA"/>
</dbReference>
<evidence type="ECO:0000313" key="2">
    <source>
        <dbReference type="EMBL" id="OGN08590.1"/>
    </source>
</evidence>
<keyword evidence="1" id="KW-0732">Signal</keyword>
<dbReference type="AlphaFoldDB" id="A0A1F8F7P6"/>
<organism evidence="2 3">
    <name type="scientific">Candidatus Yanofskybacteria bacterium RIFCSPHIGHO2_01_FULL_45_42</name>
    <dbReference type="NCBI Taxonomy" id="1802671"/>
    <lineage>
        <taxon>Bacteria</taxon>
        <taxon>Candidatus Yanofskyibacteriota</taxon>
    </lineage>
</organism>
<dbReference type="Proteomes" id="UP000178023">
    <property type="component" value="Unassembled WGS sequence"/>
</dbReference>
<protein>
    <submittedName>
        <fullName evidence="2">Uncharacterized protein</fullName>
    </submittedName>
</protein>